<feature type="compositionally biased region" description="Low complexity" evidence="1">
    <location>
        <begin position="149"/>
        <end position="173"/>
    </location>
</feature>
<organism evidence="3 4">
    <name type="scientific">Streptomyces heilongjiangensis</name>
    <dbReference type="NCBI Taxonomy" id="945052"/>
    <lineage>
        <taxon>Bacteria</taxon>
        <taxon>Bacillati</taxon>
        <taxon>Actinomycetota</taxon>
        <taxon>Actinomycetes</taxon>
        <taxon>Kitasatosporales</taxon>
        <taxon>Streptomycetaceae</taxon>
        <taxon>Streptomyces</taxon>
    </lineage>
</organism>
<dbReference type="Proteomes" id="UP001596112">
    <property type="component" value="Unassembled WGS sequence"/>
</dbReference>
<dbReference type="InterPro" id="IPR023210">
    <property type="entry name" value="NADP_OxRdtase_dom"/>
</dbReference>
<dbReference type="SUPFAM" id="SSF51430">
    <property type="entry name" value="NAD(P)-linked oxidoreductase"/>
    <property type="match status" value="1"/>
</dbReference>
<dbReference type="Gene3D" id="3.20.20.100">
    <property type="entry name" value="NADP-dependent oxidoreductase domain"/>
    <property type="match status" value="1"/>
</dbReference>
<sequence>MVRGHPHRRLWPVTSASAEQRHLGRTGLCVSRIGLGTLTWGRGTDEHDAADLMKMFWEAGGTLVDTADVYGDGEAAYLLGRLLDGPVSRRDLVISTKAAACPTPTAASTAPAAICSPRWTPRSPGSAPTVDLWHVHAFDPRTPWRRPSRPSTSPSPAAVRATPPSPTSAAGSRPRPRPGRHTGGSAGAYTTACINRLADDLLAAPDDV</sequence>
<evidence type="ECO:0000256" key="1">
    <source>
        <dbReference type="SAM" id="MobiDB-lite"/>
    </source>
</evidence>
<dbReference type="InterPro" id="IPR036812">
    <property type="entry name" value="NAD(P)_OxRdtase_dom_sf"/>
</dbReference>
<dbReference type="PANTHER" id="PTHR43364">
    <property type="entry name" value="NADH-SPECIFIC METHYLGLYOXAL REDUCTASE-RELATED"/>
    <property type="match status" value="1"/>
</dbReference>
<accession>A0ABW1BBV5</accession>
<evidence type="ECO:0000313" key="4">
    <source>
        <dbReference type="Proteomes" id="UP001596112"/>
    </source>
</evidence>
<gene>
    <name evidence="3" type="ORF">ACFQGO_22860</name>
</gene>
<dbReference type="RefSeq" id="WP_380967573.1">
    <property type="nucleotide sequence ID" value="NZ_JBHSNZ010000016.1"/>
</dbReference>
<proteinExistence type="predicted"/>
<dbReference type="InterPro" id="IPR050523">
    <property type="entry name" value="AKR_Detox_Biosynth"/>
</dbReference>
<reference evidence="4" key="1">
    <citation type="journal article" date="2019" name="Int. J. Syst. Evol. Microbiol.">
        <title>The Global Catalogue of Microorganisms (GCM) 10K type strain sequencing project: providing services to taxonomists for standard genome sequencing and annotation.</title>
        <authorList>
            <consortium name="The Broad Institute Genomics Platform"/>
            <consortium name="The Broad Institute Genome Sequencing Center for Infectious Disease"/>
            <person name="Wu L."/>
            <person name="Ma J."/>
        </authorList>
    </citation>
    <scope>NUCLEOTIDE SEQUENCE [LARGE SCALE GENOMIC DNA]</scope>
    <source>
        <strain evidence="4">JCM 9918</strain>
    </source>
</reference>
<feature type="domain" description="NADP-dependent oxidoreductase" evidence="2">
    <location>
        <begin position="32"/>
        <end position="143"/>
    </location>
</feature>
<dbReference type="EMBL" id="JBHSNZ010000016">
    <property type="protein sequence ID" value="MFC5810306.1"/>
    <property type="molecule type" value="Genomic_DNA"/>
</dbReference>
<dbReference type="PANTHER" id="PTHR43364:SF18">
    <property type="entry name" value="OXIDOREDUCTASE"/>
    <property type="match status" value="1"/>
</dbReference>
<evidence type="ECO:0000259" key="2">
    <source>
        <dbReference type="Pfam" id="PF00248"/>
    </source>
</evidence>
<name>A0ABW1BBV5_9ACTN</name>
<dbReference type="Pfam" id="PF00248">
    <property type="entry name" value="Aldo_ket_red"/>
    <property type="match status" value="1"/>
</dbReference>
<comment type="caution">
    <text evidence="3">The sequence shown here is derived from an EMBL/GenBank/DDBJ whole genome shotgun (WGS) entry which is preliminary data.</text>
</comment>
<evidence type="ECO:0000313" key="3">
    <source>
        <dbReference type="EMBL" id="MFC5810306.1"/>
    </source>
</evidence>
<keyword evidence="4" id="KW-1185">Reference proteome</keyword>
<feature type="region of interest" description="Disordered" evidence="1">
    <location>
        <begin position="140"/>
        <end position="187"/>
    </location>
</feature>
<protein>
    <submittedName>
        <fullName evidence="3">Aldo/keto reductase</fullName>
    </submittedName>
</protein>